<protein>
    <submittedName>
        <fullName evidence="2">PC4/YdbC family ssDNA-binding protein</fullName>
    </submittedName>
</protein>
<dbReference type="InterPro" id="IPR003173">
    <property type="entry name" value="PC4_C"/>
</dbReference>
<dbReference type="Pfam" id="PF02229">
    <property type="entry name" value="PC4"/>
    <property type="match status" value="1"/>
</dbReference>
<evidence type="ECO:0000313" key="3">
    <source>
        <dbReference type="Proteomes" id="UP001145069"/>
    </source>
</evidence>
<feature type="domain" description="Transcriptional coactivator p15 (PC4) C-terminal" evidence="1">
    <location>
        <begin position="19"/>
        <end position="65"/>
    </location>
</feature>
<organism evidence="2 3">
    <name type="scientific">Aquibacillus salsiterrae</name>
    <dbReference type="NCBI Taxonomy" id="2950439"/>
    <lineage>
        <taxon>Bacteria</taxon>
        <taxon>Bacillati</taxon>
        <taxon>Bacillota</taxon>
        <taxon>Bacilli</taxon>
        <taxon>Bacillales</taxon>
        <taxon>Bacillaceae</taxon>
        <taxon>Aquibacillus</taxon>
    </lineage>
</organism>
<gene>
    <name evidence="2" type="ORF">NC799_16860</name>
</gene>
<reference evidence="2" key="1">
    <citation type="submission" date="2022-06" db="EMBL/GenBank/DDBJ databases">
        <title>Aquibacillus sp. a new bacterium isolated from soil saline samples.</title>
        <authorList>
            <person name="Galisteo C."/>
            <person name="De La Haba R."/>
            <person name="Sanchez-Porro C."/>
            <person name="Ventosa A."/>
        </authorList>
    </citation>
    <scope>NUCLEOTIDE SEQUENCE</scope>
    <source>
        <strain evidence="2">3ASR75-54</strain>
    </source>
</reference>
<dbReference type="Gene3D" id="2.30.31.70">
    <property type="match status" value="1"/>
</dbReference>
<dbReference type="EMBL" id="JAMQKC010000030">
    <property type="protein sequence ID" value="MDC3418532.1"/>
    <property type="molecule type" value="Genomic_DNA"/>
</dbReference>
<dbReference type="Proteomes" id="UP001145069">
    <property type="component" value="Unassembled WGS sequence"/>
</dbReference>
<dbReference type="InterPro" id="IPR017154">
    <property type="entry name" value="PC4-like"/>
</dbReference>
<name>A0A9X3WEU9_9BACI</name>
<dbReference type="RefSeq" id="WP_272447601.1">
    <property type="nucleotide sequence ID" value="NZ_JAMQKC010000030.1"/>
</dbReference>
<dbReference type="AlphaFoldDB" id="A0A9X3WEU9"/>
<keyword evidence="3" id="KW-1185">Reference proteome</keyword>
<accession>A0A9X3WEU9</accession>
<evidence type="ECO:0000259" key="1">
    <source>
        <dbReference type="Pfam" id="PF02229"/>
    </source>
</evidence>
<proteinExistence type="predicted"/>
<sequence>MAEIQYEIVKTIGVLSESAKGWKKELNLVRWNNREPKYDIRDWAPNHEKMGKGITLSDEEVEQLKLLLHENNNQSL</sequence>
<dbReference type="GO" id="GO:0003677">
    <property type="term" value="F:DNA binding"/>
    <property type="evidence" value="ECO:0007669"/>
    <property type="project" value="InterPro"/>
</dbReference>
<comment type="caution">
    <text evidence="2">The sequence shown here is derived from an EMBL/GenBank/DDBJ whole genome shotgun (WGS) entry which is preliminary data.</text>
</comment>
<dbReference type="PIRSF" id="PIRSF037246">
    <property type="entry name" value="UCP037246"/>
    <property type="match status" value="1"/>
</dbReference>
<evidence type="ECO:0000313" key="2">
    <source>
        <dbReference type="EMBL" id="MDC3418532.1"/>
    </source>
</evidence>
<dbReference type="GO" id="GO:0006355">
    <property type="term" value="P:regulation of DNA-templated transcription"/>
    <property type="evidence" value="ECO:0007669"/>
    <property type="project" value="InterPro"/>
</dbReference>